<dbReference type="Proteomes" id="UP000515856">
    <property type="component" value="Chromosome"/>
</dbReference>
<dbReference type="RefSeq" id="WP_117455380.1">
    <property type="nucleotide sequence ID" value="NZ_CP060636.1"/>
</dbReference>
<accession>A0A7G9GPN8</accession>
<dbReference type="InterPro" id="IPR021145">
    <property type="entry name" value="Portal_protein_SPP1_Gp6-like"/>
</dbReference>
<protein>
    <submittedName>
        <fullName evidence="1">Phage portal protein</fullName>
    </submittedName>
</protein>
<evidence type="ECO:0000313" key="1">
    <source>
        <dbReference type="EMBL" id="QNM12770.1"/>
    </source>
</evidence>
<dbReference type="KEGG" id="ehn:H9Q80_02125"/>
<reference evidence="1 2" key="1">
    <citation type="submission" date="2020-08" db="EMBL/GenBank/DDBJ databases">
        <authorList>
            <person name="Liu C."/>
            <person name="Sun Q."/>
        </authorList>
    </citation>
    <scope>NUCLEOTIDE SEQUENCE [LARGE SCALE GENOMIC DNA]</scope>
    <source>
        <strain evidence="1 2">NSJ-61</strain>
    </source>
</reference>
<name>A0A7G9GPN8_9FIRM</name>
<dbReference type="AlphaFoldDB" id="A0A7G9GPN8"/>
<gene>
    <name evidence="1" type="ORF">H9Q80_02125</name>
</gene>
<dbReference type="Pfam" id="PF05133">
    <property type="entry name" value="SPP1_portal"/>
    <property type="match status" value="1"/>
</dbReference>
<proteinExistence type="predicted"/>
<sequence>MKIFKRLKRGAKAAMSAIREPVQIQDYIQSQFHTFMVSEKRKLMLTGVRYYEIDNDIINRKKYRYDKATGKRVEDDSRANNKLPHGMYKNMVDEKISYTLSKEYTLTCEDKKYLAKVQSALGKKFSYKLLQLGYEASNKGTGWLHPYINEQGDLQFMICPAEQIIPEWEDNSHESLKSIVYFYDEAYRENGEDKIRTHMEYWTADGMTCYTQEGSVLFLNRQKSFDDYGNKISHFIANDDWTSWGKVPFIAFKNNLIEKPDIKFVKRLIDGYDKSRSEVSNYIEEIRDLIYVIKGYGNADQEEVRQNLNSGILMLDNDEDEDNSASILSSVTDITAAKEHCEQLKRDIVEAGQGVLKDLDKFGNSPSGVALSFMYSFMDLKAGILNLQFQNAFEDLLYFINVHLNISTSEDVKFSLNMNMKVNETENLQNCQVAKNLGISEDTWLSKCVWVDDVEKEKLALAENMAFQDKVPIRGITDE</sequence>
<organism evidence="1 2">
    <name type="scientific">[Eubacterium] hominis</name>
    <dbReference type="NCBI Taxonomy" id="2764325"/>
    <lineage>
        <taxon>Bacteria</taxon>
        <taxon>Bacillati</taxon>
        <taxon>Bacillota</taxon>
        <taxon>Erysipelotrichia</taxon>
        <taxon>Erysipelotrichales</taxon>
        <taxon>Erysipelotrichaceae</taxon>
        <taxon>Amedibacillus</taxon>
    </lineage>
</organism>
<keyword evidence="2" id="KW-1185">Reference proteome</keyword>
<evidence type="ECO:0000313" key="2">
    <source>
        <dbReference type="Proteomes" id="UP000515856"/>
    </source>
</evidence>
<dbReference type="EMBL" id="CP060636">
    <property type="protein sequence ID" value="QNM12770.1"/>
    <property type="molecule type" value="Genomic_DNA"/>
</dbReference>